<evidence type="ECO:0000256" key="8">
    <source>
        <dbReference type="ARBA" id="ARBA00022989"/>
    </source>
</evidence>
<keyword evidence="13" id="KW-1185">Reference proteome</keyword>
<evidence type="ECO:0000256" key="9">
    <source>
        <dbReference type="ARBA" id="ARBA00023136"/>
    </source>
</evidence>
<comment type="caution">
    <text evidence="12">The sequence shown here is derived from an EMBL/GenBank/DDBJ whole genome shotgun (WGS) entry which is preliminary data.</text>
</comment>
<dbReference type="Gene3D" id="1.20.1280.290">
    <property type="match status" value="2"/>
</dbReference>
<evidence type="ECO:0000256" key="5">
    <source>
        <dbReference type="ARBA" id="ARBA00022597"/>
    </source>
</evidence>
<feature type="transmembrane region" description="Helical" evidence="11">
    <location>
        <begin position="190"/>
        <end position="211"/>
    </location>
</feature>
<feature type="transmembrane region" description="Helical" evidence="11">
    <location>
        <begin position="157"/>
        <end position="183"/>
    </location>
</feature>
<keyword evidence="7" id="KW-0677">Repeat</keyword>
<keyword evidence="9 11" id="KW-0472">Membrane</keyword>
<gene>
    <name evidence="12" type="ORF">PCOR1329_LOCUS46503</name>
</gene>
<keyword evidence="5" id="KW-0762">Sugar transport</keyword>
<feature type="region of interest" description="Disordered" evidence="10">
    <location>
        <begin position="249"/>
        <end position="275"/>
    </location>
</feature>
<comment type="subcellular location">
    <subcellularLocation>
        <location evidence="1">Cell membrane</location>
        <topology evidence="1">Multi-pass membrane protein</topology>
    </subcellularLocation>
</comment>
<evidence type="ECO:0000256" key="10">
    <source>
        <dbReference type="SAM" id="MobiDB-lite"/>
    </source>
</evidence>
<dbReference type="Pfam" id="PF03083">
    <property type="entry name" value="MtN3_slv"/>
    <property type="match status" value="2"/>
</dbReference>
<evidence type="ECO:0000256" key="2">
    <source>
        <dbReference type="ARBA" id="ARBA00007809"/>
    </source>
</evidence>
<feature type="transmembrane region" description="Helical" evidence="11">
    <location>
        <begin position="217"/>
        <end position="238"/>
    </location>
</feature>
<evidence type="ECO:0000256" key="1">
    <source>
        <dbReference type="ARBA" id="ARBA00004651"/>
    </source>
</evidence>
<evidence type="ECO:0000256" key="7">
    <source>
        <dbReference type="ARBA" id="ARBA00022737"/>
    </source>
</evidence>
<evidence type="ECO:0000256" key="4">
    <source>
        <dbReference type="ARBA" id="ARBA00022475"/>
    </source>
</evidence>
<dbReference type="EMBL" id="CAUYUJ010015594">
    <property type="protein sequence ID" value="CAK0856011.1"/>
    <property type="molecule type" value="Genomic_DNA"/>
</dbReference>
<keyword evidence="8 11" id="KW-1133">Transmembrane helix</keyword>
<dbReference type="InterPro" id="IPR047664">
    <property type="entry name" value="SWEET"/>
</dbReference>
<dbReference type="Proteomes" id="UP001189429">
    <property type="component" value="Unassembled WGS sequence"/>
</dbReference>
<dbReference type="InterPro" id="IPR004316">
    <property type="entry name" value="SWEET_rpt"/>
</dbReference>
<evidence type="ECO:0008006" key="14">
    <source>
        <dbReference type="Google" id="ProtNLM"/>
    </source>
</evidence>
<comment type="similarity">
    <text evidence="2">Belongs to the SWEET sugar transporter family.</text>
</comment>
<evidence type="ECO:0000313" key="13">
    <source>
        <dbReference type="Proteomes" id="UP001189429"/>
    </source>
</evidence>
<evidence type="ECO:0000256" key="6">
    <source>
        <dbReference type="ARBA" id="ARBA00022692"/>
    </source>
</evidence>
<sequence length="475" mass="51695">MLLPSCFQMGAIPQHAFLASAKWFAEDVVRIGPLSLGAPALTALILLLSPMVEVVPRIRRQQNVGRLPMLPYTAMTCGGIFWSVYAVIKGITPVLIVNTVQWGLPIILGTYYCWVFGRYCPEAADWLPWTLKAHLRALALAPVACATVLAACSRRVLLLLGLCGNLANILMFAGPLAAVGTVIRERSTRALPLGFTCVVVVNGGLWTAYAALLLGDYMVLVPNLIGFLLGLVQLSLFLRYGVDRGAAPGQDAAGHAGSPPACSEADDEDGARSRARARLAHTAQIECKSSIRRKRGGGQVLCGVSWALLGALQRPRVPHGGHVRRHLGRLGDVGKERYRDAPVQRVWSLAARGRTGGSPSPPDFRSPGLSTRRQRLRDCLWTSLKVGARHGRAPRTRVKYISEFKPTYSRATSNNARYPTKRILMSTGPRVAWHAEAYSRGALQSSTWGTLRCLRRGFLLAWKALPGPRVFAGRD</sequence>
<evidence type="ECO:0000256" key="3">
    <source>
        <dbReference type="ARBA" id="ARBA00022448"/>
    </source>
</evidence>
<name>A0ABN9UA85_9DINO</name>
<evidence type="ECO:0000256" key="11">
    <source>
        <dbReference type="SAM" id="Phobius"/>
    </source>
</evidence>
<feature type="transmembrane region" description="Helical" evidence="11">
    <location>
        <begin position="69"/>
        <end position="88"/>
    </location>
</feature>
<proteinExistence type="inferred from homology"/>
<keyword evidence="3" id="KW-0813">Transport</keyword>
<evidence type="ECO:0000313" key="12">
    <source>
        <dbReference type="EMBL" id="CAK0856011.1"/>
    </source>
</evidence>
<organism evidence="12 13">
    <name type="scientific">Prorocentrum cordatum</name>
    <dbReference type="NCBI Taxonomy" id="2364126"/>
    <lineage>
        <taxon>Eukaryota</taxon>
        <taxon>Sar</taxon>
        <taxon>Alveolata</taxon>
        <taxon>Dinophyceae</taxon>
        <taxon>Prorocentrales</taxon>
        <taxon>Prorocentraceae</taxon>
        <taxon>Prorocentrum</taxon>
    </lineage>
</organism>
<dbReference type="PANTHER" id="PTHR10791:SF30">
    <property type="entry name" value="SUGAR TRANSPORTER SWEET1"/>
    <property type="match status" value="1"/>
</dbReference>
<reference evidence="12" key="1">
    <citation type="submission" date="2023-10" db="EMBL/GenBank/DDBJ databases">
        <authorList>
            <person name="Chen Y."/>
            <person name="Shah S."/>
            <person name="Dougan E. K."/>
            <person name="Thang M."/>
            <person name="Chan C."/>
        </authorList>
    </citation>
    <scope>NUCLEOTIDE SEQUENCE [LARGE SCALE GENOMIC DNA]</scope>
</reference>
<dbReference type="PANTHER" id="PTHR10791">
    <property type="entry name" value="RAG1-ACTIVATING PROTEIN 1"/>
    <property type="match status" value="1"/>
</dbReference>
<keyword evidence="6 11" id="KW-0812">Transmembrane</keyword>
<feature type="transmembrane region" description="Helical" evidence="11">
    <location>
        <begin position="31"/>
        <end position="48"/>
    </location>
</feature>
<accession>A0ABN9UA85</accession>
<keyword evidence="4" id="KW-1003">Cell membrane</keyword>
<protein>
    <recommendedName>
        <fullName evidence="14">Sugar transporter SWEET1</fullName>
    </recommendedName>
</protein>
<feature type="transmembrane region" description="Helical" evidence="11">
    <location>
        <begin position="100"/>
        <end position="121"/>
    </location>
</feature>